<sequence>MRSTVIAIAALLGGLAVSSAEAMPIPAVGTPAGVTTSGAPVVNVDYACGRGWHATPWGECRPNRWGPPPPRWGYRRPPPPPWGWHGHRHHRDDWREDRGWRDDGWRRRRDW</sequence>
<gene>
    <name evidence="3" type="ORF">GGD46_004995</name>
</gene>
<dbReference type="NCBIfam" id="NF047412">
    <property type="entry name" value="sig_GCG_CRPN_rpt"/>
    <property type="match status" value="1"/>
</dbReference>
<proteinExistence type="predicted"/>
<feature type="compositionally biased region" description="Basic and acidic residues" evidence="1">
    <location>
        <begin position="91"/>
        <end position="111"/>
    </location>
</feature>
<protein>
    <submittedName>
        <fullName evidence="3">Uncharacterized protein</fullName>
    </submittedName>
</protein>
<feature type="signal peptide" evidence="2">
    <location>
        <begin position="1"/>
        <end position="22"/>
    </location>
</feature>
<dbReference type="Proteomes" id="UP000565576">
    <property type="component" value="Unassembled WGS sequence"/>
</dbReference>
<evidence type="ECO:0000313" key="4">
    <source>
        <dbReference type="Proteomes" id="UP000565576"/>
    </source>
</evidence>
<evidence type="ECO:0000256" key="2">
    <source>
        <dbReference type="SAM" id="SignalP"/>
    </source>
</evidence>
<keyword evidence="2" id="KW-0732">Signal</keyword>
<dbReference type="AlphaFoldDB" id="A0A7X0MG46"/>
<dbReference type="EMBL" id="JACHBG010000015">
    <property type="protein sequence ID" value="MBB6487688.1"/>
    <property type="molecule type" value="Genomic_DNA"/>
</dbReference>
<name>A0A7X0MG46_9HYPH</name>
<dbReference type="InterPro" id="IPR058110">
    <property type="entry name" value="GCG_CRPN_dom"/>
</dbReference>
<feature type="chain" id="PRO_5030712459" evidence="2">
    <location>
        <begin position="23"/>
        <end position="111"/>
    </location>
</feature>
<organism evidence="3 4">
    <name type="scientific">Rhizobium lusitanum</name>
    <dbReference type="NCBI Taxonomy" id="293958"/>
    <lineage>
        <taxon>Bacteria</taxon>
        <taxon>Pseudomonadati</taxon>
        <taxon>Pseudomonadota</taxon>
        <taxon>Alphaproteobacteria</taxon>
        <taxon>Hyphomicrobiales</taxon>
        <taxon>Rhizobiaceae</taxon>
        <taxon>Rhizobium/Agrobacterium group</taxon>
        <taxon>Rhizobium</taxon>
    </lineage>
</organism>
<feature type="region of interest" description="Disordered" evidence="1">
    <location>
        <begin position="79"/>
        <end position="111"/>
    </location>
</feature>
<comment type="caution">
    <text evidence="3">The sequence shown here is derived from an EMBL/GenBank/DDBJ whole genome shotgun (WGS) entry which is preliminary data.</text>
</comment>
<accession>A0A7X0MG46</accession>
<dbReference type="RefSeq" id="WP_184708813.1">
    <property type="nucleotide sequence ID" value="NZ_JACHBG010000015.1"/>
</dbReference>
<evidence type="ECO:0000313" key="3">
    <source>
        <dbReference type="EMBL" id="MBB6487688.1"/>
    </source>
</evidence>
<evidence type="ECO:0000256" key="1">
    <source>
        <dbReference type="SAM" id="MobiDB-lite"/>
    </source>
</evidence>
<reference evidence="3 4" key="1">
    <citation type="submission" date="2020-08" db="EMBL/GenBank/DDBJ databases">
        <title>Genomic Encyclopedia of Type Strains, Phase IV (KMG-V): Genome sequencing to study the core and pangenomes of soil and plant-associated prokaryotes.</title>
        <authorList>
            <person name="Whitman W."/>
        </authorList>
    </citation>
    <scope>NUCLEOTIDE SEQUENCE [LARGE SCALE GENOMIC DNA]</scope>
    <source>
        <strain evidence="3 4">SEMIA 4060</strain>
    </source>
</reference>